<dbReference type="InterPro" id="IPR025724">
    <property type="entry name" value="GAG-pre-integrase_dom"/>
</dbReference>
<dbReference type="Pfam" id="PF22936">
    <property type="entry name" value="Pol_BBD"/>
    <property type="match status" value="1"/>
</dbReference>
<feature type="domain" description="Retrovirus-related Pol polyprotein from transposon TNT 1-94-like beta-barrel" evidence="4">
    <location>
        <begin position="1"/>
        <end position="70"/>
    </location>
</feature>
<sequence length="350" mass="39045">MCPIREWFFDFEELNGGLVYMGNDSPCKTTGIGSIKLRNQDGSTRILKDVRYVPQLKKNLISLGALESKGLVVMMRDGILKATSGALVMLKGVRKNNLYYYQGSTVVGTVATATSSNKKDAEATKLWHLRLGHAGERSLQILAKQGLLKDRTFWAEAISYAQHIVNRLPCSAVDGKTPLEVWSGKPATDYDSLHIFGSIAYYHVNESKLDPRAKKALFMGFSASIKGYRLWCLESKKTIVSTDVTFDESSMLNKVNPNSSDTSQQVEYTPKQVEFEEAVVIPTTNTTNDSPMEEEESDDEEVPPQEPSQQSEPIAVRRTRRENKKPARFADMVAYALPVVDNVPCNYALE</sequence>
<feature type="domain" description="GAG-pre-integrase" evidence="3">
    <location>
        <begin position="97"/>
        <end position="149"/>
    </location>
</feature>
<dbReference type="GO" id="GO:0008233">
    <property type="term" value="F:peptidase activity"/>
    <property type="evidence" value="ECO:0007669"/>
    <property type="project" value="UniProtKB-KW"/>
</dbReference>
<accession>A0A8X8VZS3</accession>
<dbReference type="PANTHER" id="PTHR42648">
    <property type="entry name" value="TRANSPOSASE, PUTATIVE-RELATED"/>
    <property type="match status" value="1"/>
</dbReference>
<dbReference type="InterPro" id="IPR039537">
    <property type="entry name" value="Retrotran_Ty1/copia-like"/>
</dbReference>
<evidence type="ECO:0000259" key="3">
    <source>
        <dbReference type="Pfam" id="PF13976"/>
    </source>
</evidence>
<dbReference type="Pfam" id="PF25597">
    <property type="entry name" value="SH3_retrovirus"/>
    <property type="match status" value="1"/>
</dbReference>
<proteinExistence type="predicted"/>
<dbReference type="InterPro" id="IPR057670">
    <property type="entry name" value="SH3_retrovirus"/>
</dbReference>
<dbReference type="EMBL" id="PNBA02000022">
    <property type="protein sequence ID" value="KAG6385425.1"/>
    <property type="molecule type" value="Genomic_DNA"/>
</dbReference>
<evidence type="ECO:0000259" key="5">
    <source>
        <dbReference type="Pfam" id="PF25597"/>
    </source>
</evidence>
<feature type="compositionally biased region" description="Acidic residues" evidence="2">
    <location>
        <begin position="291"/>
        <end position="303"/>
    </location>
</feature>
<dbReference type="InterPro" id="IPR054722">
    <property type="entry name" value="PolX-like_BBD"/>
</dbReference>
<feature type="compositionally biased region" description="Basic residues" evidence="2">
    <location>
        <begin position="317"/>
        <end position="327"/>
    </location>
</feature>
<dbReference type="Proteomes" id="UP000298416">
    <property type="component" value="Unassembled WGS sequence"/>
</dbReference>
<keyword evidence="7" id="KW-1185">Reference proteome</keyword>
<organism evidence="6">
    <name type="scientific">Salvia splendens</name>
    <name type="common">Scarlet sage</name>
    <dbReference type="NCBI Taxonomy" id="180675"/>
    <lineage>
        <taxon>Eukaryota</taxon>
        <taxon>Viridiplantae</taxon>
        <taxon>Streptophyta</taxon>
        <taxon>Embryophyta</taxon>
        <taxon>Tracheophyta</taxon>
        <taxon>Spermatophyta</taxon>
        <taxon>Magnoliopsida</taxon>
        <taxon>eudicotyledons</taxon>
        <taxon>Gunneridae</taxon>
        <taxon>Pentapetalae</taxon>
        <taxon>asterids</taxon>
        <taxon>lamiids</taxon>
        <taxon>Lamiales</taxon>
        <taxon>Lamiaceae</taxon>
        <taxon>Nepetoideae</taxon>
        <taxon>Mentheae</taxon>
        <taxon>Salviinae</taxon>
        <taxon>Salvia</taxon>
        <taxon>Salvia subgen. Calosphace</taxon>
        <taxon>core Calosphace</taxon>
    </lineage>
</organism>
<dbReference type="GO" id="GO:0006508">
    <property type="term" value="P:proteolysis"/>
    <property type="evidence" value="ECO:0007669"/>
    <property type="project" value="UniProtKB-KW"/>
</dbReference>
<evidence type="ECO:0000313" key="7">
    <source>
        <dbReference type="Proteomes" id="UP000298416"/>
    </source>
</evidence>
<dbReference type="PANTHER" id="PTHR42648:SF28">
    <property type="entry name" value="TRANSPOSON-ENCODED PROTEIN WITH RIBONUCLEASE H-LIKE AND RETROVIRUS ZINC FINGER-LIKE DOMAINS"/>
    <property type="match status" value="1"/>
</dbReference>
<evidence type="ECO:0008006" key="8">
    <source>
        <dbReference type="Google" id="ProtNLM"/>
    </source>
</evidence>
<evidence type="ECO:0000313" key="6">
    <source>
        <dbReference type="EMBL" id="KAG6385425.1"/>
    </source>
</evidence>
<keyword evidence="1" id="KW-0378">Hydrolase</keyword>
<keyword evidence="1" id="KW-0645">Protease</keyword>
<feature type="domain" description="Retroviral polymerase SH3-like" evidence="5">
    <location>
        <begin position="198"/>
        <end position="257"/>
    </location>
</feature>
<comment type="caution">
    <text evidence="6">The sequence shown here is derived from an EMBL/GenBank/DDBJ whole genome shotgun (WGS) entry which is preliminary data.</text>
</comment>
<protein>
    <recommendedName>
        <fullName evidence="8">GAG-pre-integrase domain-containing protein</fullName>
    </recommendedName>
</protein>
<dbReference type="InterPro" id="IPR012337">
    <property type="entry name" value="RNaseH-like_sf"/>
</dbReference>
<evidence type="ECO:0000256" key="2">
    <source>
        <dbReference type="SAM" id="MobiDB-lite"/>
    </source>
</evidence>
<gene>
    <name evidence="6" type="ORF">SASPL_154260</name>
</gene>
<evidence type="ECO:0000256" key="1">
    <source>
        <dbReference type="ARBA" id="ARBA00022670"/>
    </source>
</evidence>
<dbReference type="SUPFAM" id="SSF53098">
    <property type="entry name" value="Ribonuclease H-like"/>
    <property type="match status" value="1"/>
</dbReference>
<reference evidence="6" key="1">
    <citation type="submission" date="2018-01" db="EMBL/GenBank/DDBJ databases">
        <authorList>
            <person name="Mao J.F."/>
        </authorList>
    </citation>
    <scope>NUCLEOTIDE SEQUENCE</scope>
    <source>
        <strain evidence="6">Huo1</strain>
        <tissue evidence="6">Leaf</tissue>
    </source>
</reference>
<dbReference type="Pfam" id="PF13976">
    <property type="entry name" value="gag_pre-integrs"/>
    <property type="match status" value="1"/>
</dbReference>
<name>A0A8X8VZS3_SALSN</name>
<feature type="region of interest" description="Disordered" evidence="2">
    <location>
        <begin position="280"/>
        <end position="328"/>
    </location>
</feature>
<dbReference type="AlphaFoldDB" id="A0A8X8VZS3"/>
<evidence type="ECO:0000259" key="4">
    <source>
        <dbReference type="Pfam" id="PF22936"/>
    </source>
</evidence>
<reference evidence="6" key="2">
    <citation type="submission" date="2020-08" db="EMBL/GenBank/DDBJ databases">
        <title>Plant Genome Project.</title>
        <authorList>
            <person name="Zhang R.-G."/>
        </authorList>
    </citation>
    <scope>NUCLEOTIDE SEQUENCE</scope>
    <source>
        <strain evidence="6">Huo1</strain>
        <tissue evidence="6">Leaf</tissue>
    </source>
</reference>